<evidence type="ECO:0000256" key="10">
    <source>
        <dbReference type="ARBA" id="ARBA00022984"/>
    </source>
</evidence>
<evidence type="ECO:0000256" key="7">
    <source>
        <dbReference type="ARBA" id="ARBA00022729"/>
    </source>
</evidence>
<evidence type="ECO:0000256" key="13">
    <source>
        <dbReference type="RuleBase" id="RU004016"/>
    </source>
</evidence>
<dbReference type="AlphaFoldDB" id="A0AAW5R1I4"/>
<evidence type="ECO:0000313" key="16">
    <source>
        <dbReference type="Proteomes" id="UP001320898"/>
    </source>
</evidence>
<keyword evidence="6" id="KW-0645">Protease</keyword>
<evidence type="ECO:0000256" key="5">
    <source>
        <dbReference type="ARBA" id="ARBA00022645"/>
    </source>
</evidence>
<keyword evidence="11" id="KW-0961">Cell wall biogenesis/degradation</keyword>
<dbReference type="InterPro" id="IPR015956">
    <property type="entry name" value="Peniciliin-bd_prot_C_sf"/>
</dbReference>
<evidence type="ECO:0000256" key="4">
    <source>
        <dbReference type="ARBA" id="ARBA00012448"/>
    </source>
</evidence>
<dbReference type="EMBL" id="JALIDZ010000010">
    <property type="protein sequence ID" value="MCT8974151.1"/>
    <property type="molecule type" value="Genomic_DNA"/>
</dbReference>
<keyword evidence="7" id="KW-0732">Signal</keyword>
<evidence type="ECO:0000256" key="9">
    <source>
        <dbReference type="ARBA" id="ARBA00022960"/>
    </source>
</evidence>
<organism evidence="15 16">
    <name type="scientific">Microbaculum marinisediminis</name>
    <dbReference type="NCBI Taxonomy" id="2931392"/>
    <lineage>
        <taxon>Bacteria</taxon>
        <taxon>Pseudomonadati</taxon>
        <taxon>Pseudomonadota</taxon>
        <taxon>Alphaproteobacteria</taxon>
        <taxon>Hyphomicrobiales</taxon>
        <taxon>Tepidamorphaceae</taxon>
        <taxon>Microbaculum</taxon>
    </lineage>
</organism>
<dbReference type="InterPro" id="IPR012907">
    <property type="entry name" value="Peptidase_S11_C"/>
</dbReference>
<dbReference type="Gene3D" id="3.40.710.10">
    <property type="entry name" value="DD-peptidase/beta-lactamase superfamily"/>
    <property type="match status" value="1"/>
</dbReference>
<comment type="similarity">
    <text evidence="3 13">Belongs to the peptidase S11 family.</text>
</comment>
<dbReference type="GO" id="GO:0006508">
    <property type="term" value="P:proteolysis"/>
    <property type="evidence" value="ECO:0007669"/>
    <property type="project" value="UniProtKB-KW"/>
</dbReference>
<dbReference type="PANTHER" id="PTHR21581:SF6">
    <property type="entry name" value="TRAFFICKING PROTEIN PARTICLE COMPLEX SUBUNIT 12"/>
    <property type="match status" value="1"/>
</dbReference>
<keyword evidence="10" id="KW-0573">Peptidoglycan synthesis</keyword>
<dbReference type="Proteomes" id="UP001320898">
    <property type="component" value="Unassembled WGS sequence"/>
</dbReference>
<protein>
    <recommendedName>
        <fullName evidence="4">serine-type D-Ala-D-Ala carboxypeptidase</fullName>
        <ecNumber evidence="4">3.4.16.4</ecNumber>
    </recommendedName>
</protein>
<keyword evidence="16" id="KW-1185">Reference proteome</keyword>
<evidence type="ECO:0000256" key="12">
    <source>
        <dbReference type="ARBA" id="ARBA00034000"/>
    </source>
</evidence>
<dbReference type="Pfam" id="PF07943">
    <property type="entry name" value="PBP5_C"/>
    <property type="match status" value="1"/>
</dbReference>
<evidence type="ECO:0000313" key="15">
    <source>
        <dbReference type="EMBL" id="MCT8974151.1"/>
    </source>
</evidence>
<dbReference type="EC" id="3.4.16.4" evidence="4"/>
<dbReference type="InterPro" id="IPR001967">
    <property type="entry name" value="Peptidase_S11_N"/>
</dbReference>
<comment type="pathway">
    <text evidence="2">Cell wall biogenesis; peptidoglycan biosynthesis.</text>
</comment>
<dbReference type="InterPro" id="IPR018044">
    <property type="entry name" value="Peptidase_S11"/>
</dbReference>
<reference evidence="15 16" key="1">
    <citation type="submission" date="2022-04" db="EMBL/GenBank/DDBJ databases">
        <authorList>
            <person name="Ye Y.-Q."/>
            <person name="Du Z.-J."/>
        </authorList>
    </citation>
    <scope>NUCLEOTIDE SEQUENCE [LARGE SCALE GENOMIC DNA]</scope>
    <source>
        <strain evidence="15 16">A6E488</strain>
    </source>
</reference>
<evidence type="ECO:0000256" key="11">
    <source>
        <dbReference type="ARBA" id="ARBA00023316"/>
    </source>
</evidence>
<name>A0AAW5R1I4_9HYPH</name>
<dbReference type="SMART" id="SM00936">
    <property type="entry name" value="PBP5_C"/>
    <property type="match status" value="1"/>
</dbReference>
<dbReference type="PRINTS" id="PR00725">
    <property type="entry name" value="DADACBPTASE1"/>
</dbReference>
<dbReference type="InterPro" id="IPR012338">
    <property type="entry name" value="Beta-lactam/transpept-like"/>
</dbReference>
<evidence type="ECO:0000256" key="2">
    <source>
        <dbReference type="ARBA" id="ARBA00004752"/>
    </source>
</evidence>
<dbReference type="GO" id="GO:0009002">
    <property type="term" value="F:serine-type D-Ala-D-Ala carboxypeptidase activity"/>
    <property type="evidence" value="ECO:0007669"/>
    <property type="project" value="UniProtKB-EC"/>
</dbReference>
<comment type="function">
    <text evidence="1">Removes C-terminal D-alanyl residues from sugar-peptide cell wall precursors.</text>
</comment>
<comment type="catalytic activity">
    <reaction evidence="12">
        <text>Preferential cleavage: (Ac)2-L-Lys-D-Ala-|-D-Ala. Also transpeptidation of peptidyl-alanyl moieties that are N-acyl substituents of D-alanine.</text>
        <dbReference type="EC" id="3.4.16.4"/>
    </reaction>
</comment>
<dbReference type="Gene3D" id="2.60.410.10">
    <property type="entry name" value="D-Ala-D-Ala carboxypeptidase, C-terminal domain"/>
    <property type="match status" value="1"/>
</dbReference>
<gene>
    <name evidence="15" type="ORF">MUB46_19985</name>
</gene>
<keyword evidence="9" id="KW-0133">Cell shape</keyword>
<dbReference type="SUPFAM" id="SSF56601">
    <property type="entry name" value="beta-lactamase/transpeptidase-like"/>
    <property type="match status" value="1"/>
</dbReference>
<proteinExistence type="inferred from homology"/>
<dbReference type="Pfam" id="PF00768">
    <property type="entry name" value="Peptidase_S11"/>
    <property type="match status" value="1"/>
</dbReference>
<dbReference type="RefSeq" id="WP_261617731.1">
    <property type="nucleotide sequence ID" value="NZ_JALIDZ010000010.1"/>
</dbReference>
<comment type="caution">
    <text evidence="15">The sequence shown here is derived from an EMBL/GenBank/DDBJ whole genome shotgun (WGS) entry which is preliminary data.</text>
</comment>
<dbReference type="GO" id="GO:0008360">
    <property type="term" value="P:regulation of cell shape"/>
    <property type="evidence" value="ECO:0007669"/>
    <property type="project" value="UniProtKB-KW"/>
</dbReference>
<dbReference type="GO" id="GO:0071555">
    <property type="term" value="P:cell wall organization"/>
    <property type="evidence" value="ECO:0007669"/>
    <property type="project" value="UniProtKB-KW"/>
</dbReference>
<dbReference type="SUPFAM" id="SSF69189">
    <property type="entry name" value="Penicillin-binding protein associated domain"/>
    <property type="match status" value="1"/>
</dbReference>
<evidence type="ECO:0000256" key="1">
    <source>
        <dbReference type="ARBA" id="ARBA00003217"/>
    </source>
</evidence>
<evidence type="ECO:0000256" key="8">
    <source>
        <dbReference type="ARBA" id="ARBA00022801"/>
    </source>
</evidence>
<dbReference type="InterPro" id="IPR037167">
    <property type="entry name" value="Peptidase_S11_C_sf"/>
</dbReference>
<sequence>MANIGVIFRRLPAPSSLPRLWRCAIPGLALAAGLFVAPVAPAMAQAIETAAPHAYMIDDRTGTIVLSKESEAALAPASMAKLMTLEIVFEAIKEGRLSLDDEFVVSENAWRKGGAPSRTSTMFAGLNTSIRLEDLLKGIMVQNANDACIVIAEGMAGNEQAFAVLMNERAKRLGLSDSNFVNATGLPDPDQPKQTMSMRDLVTLARHIITEHPDLYGYFSEPEFTWNNIRQLNKNPIIGKTPGADGLFTGYDEEDGYGMIASADQDGQRMIAAIHGLSSSNERINEMQKLLAWGFRSFEKVTLFQAGEPVGEVGVFGGTDGWVPLAGHEPIQILIPRGAKSKLRARIVYRGPLRAPVEEGQQVGELEVMNDQELISRIPLYATRAVGIGPLYSRALDAAYELMVGLVHSGVEMATKN</sequence>
<evidence type="ECO:0000256" key="6">
    <source>
        <dbReference type="ARBA" id="ARBA00022670"/>
    </source>
</evidence>
<dbReference type="GO" id="GO:0009252">
    <property type="term" value="P:peptidoglycan biosynthetic process"/>
    <property type="evidence" value="ECO:0007669"/>
    <property type="project" value="UniProtKB-KW"/>
</dbReference>
<accession>A0AAW5R1I4</accession>
<keyword evidence="8" id="KW-0378">Hydrolase</keyword>
<feature type="domain" description="Peptidase S11 D-Ala-D-Ala carboxypeptidase A C-terminal" evidence="14">
    <location>
        <begin position="298"/>
        <end position="388"/>
    </location>
</feature>
<evidence type="ECO:0000256" key="3">
    <source>
        <dbReference type="ARBA" id="ARBA00007164"/>
    </source>
</evidence>
<evidence type="ECO:0000259" key="14">
    <source>
        <dbReference type="SMART" id="SM00936"/>
    </source>
</evidence>
<keyword evidence="5 15" id="KW-0121">Carboxypeptidase</keyword>
<dbReference type="PANTHER" id="PTHR21581">
    <property type="entry name" value="D-ALANYL-D-ALANINE CARBOXYPEPTIDASE"/>
    <property type="match status" value="1"/>
</dbReference>